<dbReference type="OrthoDB" id="423283at2759"/>
<feature type="compositionally biased region" description="Low complexity" evidence="8">
    <location>
        <begin position="902"/>
        <end position="913"/>
    </location>
</feature>
<dbReference type="GO" id="GO:0061630">
    <property type="term" value="F:ubiquitin protein ligase activity"/>
    <property type="evidence" value="ECO:0007669"/>
    <property type="project" value="UniProtKB-EC"/>
</dbReference>
<dbReference type="InterPro" id="IPR035892">
    <property type="entry name" value="C2_domain_sf"/>
</dbReference>
<evidence type="ECO:0000259" key="11">
    <source>
        <dbReference type="PROSITE" id="PS50237"/>
    </source>
</evidence>
<feature type="region of interest" description="Disordered" evidence="8">
    <location>
        <begin position="604"/>
        <end position="638"/>
    </location>
</feature>
<feature type="domain" description="WW" evidence="10">
    <location>
        <begin position="784"/>
        <end position="817"/>
    </location>
</feature>
<dbReference type="Pfam" id="PF00168">
    <property type="entry name" value="C2"/>
    <property type="match status" value="1"/>
</dbReference>
<reference evidence="13" key="1">
    <citation type="submission" date="2021-02" db="EMBL/GenBank/DDBJ databases">
        <authorList>
            <person name="Nowell W R."/>
        </authorList>
    </citation>
    <scope>NUCLEOTIDE SEQUENCE</scope>
</reference>
<dbReference type="InterPro" id="IPR000569">
    <property type="entry name" value="HECT_dom"/>
</dbReference>
<dbReference type="Gene3D" id="3.90.1750.10">
    <property type="entry name" value="Hect, E3 ligase catalytic domains"/>
    <property type="match status" value="1"/>
</dbReference>
<evidence type="ECO:0000256" key="1">
    <source>
        <dbReference type="ARBA" id="ARBA00000885"/>
    </source>
</evidence>
<dbReference type="InterPro" id="IPR050409">
    <property type="entry name" value="E3_ubiq-protein_ligase"/>
</dbReference>
<dbReference type="PANTHER" id="PTHR11254:SF320">
    <property type="entry name" value="HECT-TYPE E3 UBIQUITIN TRANSFERASE"/>
    <property type="match status" value="1"/>
</dbReference>
<dbReference type="InterPro" id="IPR036020">
    <property type="entry name" value="WW_dom_sf"/>
</dbReference>
<dbReference type="Pfam" id="PF18436">
    <property type="entry name" value="HECW1_helix"/>
    <property type="match status" value="1"/>
</dbReference>
<feature type="active site" description="Glycyl thioester intermediate" evidence="7">
    <location>
        <position position="1572"/>
    </location>
</feature>
<feature type="region of interest" description="Disordered" evidence="8">
    <location>
        <begin position="752"/>
        <end position="787"/>
    </location>
</feature>
<feature type="domain" description="C2" evidence="9">
    <location>
        <begin position="127"/>
        <end position="266"/>
    </location>
</feature>
<feature type="compositionally biased region" description="Low complexity" evidence="8">
    <location>
        <begin position="843"/>
        <end position="854"/>
    </location>
</feature>
<dbReference type="Pfam" id="PF00397">
    <property type="entry name" value="WW"/>
    <property type="match status" value="2"/>
</dbReference>
<evidence type="ECO:0000259" key="9">
    <source>
        <dbReference type="PROSITE" id="PS50004"/>
    </source>
</evidence>
<sequence length="1604" mass="182319">MPSSEQQQHHIFRHDLISTPSPLFPTNSHKSILTISPEQIHLSTSTIITLAWNIYDNVITSHDTIGIFLPDKLTLDDVIENIYTNLNALKIGQYHWHCTQTLINKLVNFDTVCFQYYNSINGEIKAQSSFIPLIHDNNHIPSIDNMTRPISIKIYDLHATNLQRGVFFKPDPYIKVSLIAGRLHKQLRISSHFYNQEKRTNVIPNTCHPKWYNQSFTFQTFHTDLLEFEVKDKFVKTRPTMNRFLGKLTVHIGYLLDKLNKNTSTFVFNLQRRNYSDHVSGCLMFNAAFIRGESSPTIPRPVTTDRTPIPNTVETEPEVIINNDNNLPLITDNEQTITEVLLEENNTYDQIVTPTSSPSNEQLLNSSSTAIIDESLSLSLDNTIRDDGITTDANHMLLNIASNQPIITTTTTTTTTVPTHCSVTSSYQGHNEEHEEEINENNIDDNQQRQEVEAAAEEEEGEKEDASSHNCDVGSSNTVVLSSTKKKLKHCYSSSTLLPPLIPRSSSTITTTAMIRQHHHARHDAYRTLQLPVSSTNKMLIVKPNGQHQLKITTTTGSENNLQTTGNHIHTSVYNHQNINNSCFNDDSVRTLSRELRQAARDLHRIQSKYEQTTTTSSSDTNHSNTTISNTNGSSTEQTRKLITRELQEWHKQQVSKYKNLPTEPQTTNERIPSPVIDQQETETMISTILPSNENSRLIGSSSFLVNEEPTIMTTSLSMTNTNDISTYQDIPRINDSAFMMTLPRKPVTIDTRTVSSSLSSSPPPSVTNDHNDPPSPSLLSASPPLPTGWETRIDQFGRPYFIDHNNKTTTWQRPTIISQLTVSTPRLPLATVAVATVPSTTTTLTIPSNSSPTIERERMDKRYQSIRRTTTNRTTSSSVNDSSNILSPDNSNLNHPNNDISSSSSSSSSVSSATQTSDEYIRSTPALRFICRSDFYQFFKTHREARQMTKSDSLAGILQRIRHDPLLFKRYQHNKELVRFLNLFADSKRILPSRWDIKHDDSGKVFFVDHNTRSTTYIDPRLPVDDEQPQQQQQQPIAAIALPISSRIEENSSTTAAAASSSSAAARTNKKQQELIQLTYNEKVVAFMRQSNIFELLKANQLVPLTSKLREKVQLIRVEGVRALDTLSNSVDLSLLISVFHEDIMSYVPTLTQSNIVTTSQSVSSFISPPPAVSSSLSLSSSSTFVVEHGKSASSRRTSNQQSSTSASSASSSSRRPCFQQKLRAFYKKLDSKGYATGPAKTKVSISRNNLLSDAFEKFMNQIPKKDLQRNKLFITFTGEEGLDYGGPSREFFLLMSRQFFNPYYGFFEYSASDQYTLQISPMSKFNDNYTEWMRFGGRMLAVALINQYLVDAFLVRPLYKALLREHQTFTLADLESLDPEFYQSLLWIKENNVENQDLYFYVNEDQCGKIIEKELKPDGKNCQVTERNKREFLDLIIKWRIERGVQEQIDYFVRGFYEIIGDHKLISSMFDARELELALCGTMEIDLNDWRLNTEYRGGYHSQHHVIEWFWFCVEKRFDNEQRLKLLQFVTGTSSIPYEGFSALRGSNGPRRFCIERWGISDALPRAHTCFNRLDLPSYTSYEILYNKLLLAIEETNTFGIQ</sequence>
<evidence type="ECO:0000313" key="14">
    <source>
        <dbReference type="Proteomes" id="UP000663881"/>
    </source>
</evidence>
<proteinExistence type="predicted"/>
<dbReference type="SUPFAM" id="SSF51045">
    <property type="entry name" value="WW domain"/>
    <property type="match status" value="2"/>
</dbReference>
<name>A0A818J0M4_9BILA</name>
<comment type="caution">
    <text evidence="13">The sequence shown here is derived from an EMBL/GenBank/DDBJ whole genome shotgun (WGS) entry which is preliminary data.</text>
</comment>
<dbReference type="Gene3D" id="2.20.70.10">
    <property type="match status" value="2"/>
</dbReference>
<dbReference type="SMART" id="SM00456">
    <property type="entry name" value="WW"/>
    <property type="match status" value="2"/>
</dbReference>
<dbReference type="PROSITE" id="PS01159">
    <property type="entry name" value="WW_DOMAIN_1"/>
    <property type="match status" value="2"/>
</dbReference>
<dbReference type="SMART" id="SM00119">
    <property type="entry name" value="HECTc"/>
    <property type="match status" value="1"/>
</dbReference>
<dbReference type="FunFam" id="3.90.1750.10:FF:000079">
    <property type="entry name" value="E3 ubiquitin-protein ligase"/>
    <property type="match status" value="1"/>
</dbReference>
<dbReference type="EMBL" id="CAJOAY010000085">
    <property type="protein sequence ID" value="CAF3528546.1"/>
    <property type="molecule type" value="Genomic_DNA"/>
</dbReference>
<dbReference type="PROSITE" id="PS50237">
    <property type="entry name" value="HECT"/>
    <property type="match status" value="1"/>
</dbReference>
<dbReference type="PROSITE" id="PS50020">
    <property type="entry name" value="WW_DOMAIN_2"/>
    <property type="match status" value="2"/>
</dbReference>
<keyword evidence="4" id="KW-0808">Transferase</keyword>
<evidence type="ECO:0000256" key="8">
    <source>
        <dbReference type="SAM" id="MobiDB-lite"/>
    </source>
</evidence>
<evidence type="ECO:0000256" key="4">
    <source>
        <dbReference type="ARBA" id="ARBA00022679"/>
    </source>
</evidence>
<dbReference type="InterPro" id="IPR035983">
    <property type="entry name" value="Hect_E3_ubiquitin_ligase"/>
</dbReference>
<feature type="region of interest" description="Disordered" evidence="8">
    <location>
        <begin position="428"/>
        <end position="474"/>
    </location>
</feature>
<dbReference type="Gene3D" id="3.30.2160.10">
    <property type="entry name" value="Hect, E3 ligase catalytic domain"/>
    <property type="match status" value="1"/>
</dbReference>
<dbReference type="InterPro" id="IPR000008">
    <property type="entry name" value="C2_dom"/>
</dbReference>
<feature type="compositionally biased region" description="Acidic residues" evidence="8">
    <location>
        <begin position="454"/>
        <end position="463"/>
    </location>
</feature>
<dbReference type="FunFam" id="3.30.2410.10:FF:000002">
    <property type="entry name" value="E3 ubiquitin-protein ligase HECW2"/>
    <property type="match status" value="1"/>
</dbReference>
<dbReference type="PROSITE" id="PS50004">
    <property type="entry name" value="C2"/>
    <property type="match status" value="1"/>
</dbReference>
<dbReference type="GO" id="GO:0048814">
    <property type="term" value="P:regulation of dendrite morphogenesis"/>
    <property type="evidence" value="ECO:0007669"/>
    <property type="project" value="TreeGrafter"/>
</dbReference>
<dbReference type="InterPro" id="IPR001202">
    <property type="entry name" value="WW_dom"/>
</dbReference>
<dbReference type="Gene3D" id="2.60.40.150">
    <property type="entry name" value="C2 domain"/>
    <property type="match status" value="1"/>
</dbReference>
<feature type="compositionally biased region" description="Low complexity" evidence="8">
    <location>
        <begin position="1193"/>
        <end position="1217"/>
    </location>
</feature>
<evidence type="ECO:0000259" key="10">
    <source>
        <dbReference type="PROSITE" id="PS50020"/>
    </source>
</evidence>
<evidence type="ECO:0000313" key="13">
    <source>
        <dbReference type="EMBL" id="CAF3528546.1"/>
    </source>
</evidence>
<evidence type="ECO:0000256" key="7">
    <source>
        <dbReference type="PROSITE-ProRule" id="PRU00104"/>
    </source>
</evidence>
<evidence type="ECO:0000256" key="3">
    <source>
        <dbReference type="ARBA" id="ARBA00012485"/>
    </source>
</evidence>
<feature type="compositionally biased region" description="Low complexity" evidence="8">
    <location>
        <begin position="868"/>
        <end position="885"/>
    </location>
</feature>
<feature type="domain" description="WW" evidence="10">
    <location>
        <begin position="990"/>
        <end position="1023"/>
    </location>
</feature>
<keyword evidence="5" id="KW-0677">Repeat</keyword>
<feature type="compositionally biased region" description="Polar residues" evidence="8">
    <location>
        <begin position="886"/>
        <end position="901"/>
    </location>
</feature>
<dbReference type="CDD" id="cd00078">
    <property type="entry name" value="HECTc"/>
    <property type="match status" value="1"/>
</dbReference>
<evidence type="ECO:0000256" key="6">
    <source>
        <dbReference type="ARBA" id="ARBA00022786"/>
    </source>
</evidence>
<feature type="region of interest" description="Disordered" evidence="8">
    <location>
        <begin position="843"/>
        <end position="918"/>
    </location>
</feature>
<dbReference type="PANTHER" id="PTHR11254">
    <property type="entry name" value="HECT DOMAIN UBIQUITIN-PROTEIN LIGASE"/>
    <property type="match status" value="1"/>
</dbReference>
<feature type="compositionally biased region" description="Low complexity" evidence="8">
    <location>
        <begin position="613"/>
        <end position="636"/>
    </location>
</feature>
<dbReference type="Pfam" id="PF00632">
    <property type="entry name" value="HECT"/>
    <property type="match status" value="1"/>
</dbReference>
<gene>
    <name evidence="13" type="ORF">OKA104_LOCUS2983</name>
    <name evidence="12" type="ORF">VCS650_LOCUS33475</name>
</gene>
<dbReference type="EMBL" id="CAJNON010000653">
    <property type="protein sequence ID" value="CAF1345629.1"/>
    <property type="molecule type" value="Genomic_DNA"/>
</dbReference>
<dbReference type="Proteomes" id="UP000663891">
    <property type="component" value="Unassembled WGS sequence"/>
</dbReference>
<dbReference type="SUPFAM" id="SSF56204">
    <property type="entry name" value="Hect, E3 ligase catalytic domain"/>
    <property type="match status" value="1"/>
</dbReference>
<dbReference type="Gene3D" id="2.60.40.2840">
    <property type="match status" value="1"/>
</dbReference>
<dbReference type="GO" id="GO:0016567">
    <property type="term" value="P:protein ubiquitination"/>
    <property type="evidence" value="ECO:0007669"/>
    <property type="project" value="UniProtKB-UniPathway"/>
</dbReference>
<keyword evidence="6 7" id="KW-0833">Ubl conjugation pathway</keyword>
<dbReference type="SMART" id="SM00239">
    <property type="entry name" value="C2"/>
    <property type="match status" value="1"/>
</dbReference>
<dbReference type="Proteomes" id="UP000663881">
    <property type="component" value="Unassembled WGS sequence"/>
</dbReference>
<dbReference type="Gene3D" id="3.30.2410.10">
    <property type="entry name" value="Hect, E3 ligase catalytic domain"/>
    <property type="match status" value="1"/>
</dbReference>
<dbReference type="InterPro" id="IPR032348">
    <property type="entry name" value="HECW_N"/>
</dbReference>
<feature type="domain" description="HECT" evidence="11">
    <location>
        <begin position="1265"/>
        <end position="1604"/>
    </location>
</feature>
<dbReference type="Pfam" id="PF16562">
    <property type="entry name" value="HECW_N"/>
    <property type="match status" value="1"/>
</dbReference>
<dbReference type="SUPFAM" id="SSF49562">
    <property type="entry name" value="C2 domain (Calcium/lipid-binding domain, CaLB)"/>
    <property type="match status" value="1"/>
</dbReference>
<dbReference type="GO" id="GO:0005737">
    <property type="term" value="C:cytoplasm"/>
    <property type="evidence" value="ECO:0007669"/>
    <property type="project" value="TreeGrafter"/>
</dbReference>
<dbReference type="EC" id="2.3.2.26" evidence="3"/>
<protein>
    <recommendedName>
        <fullName evidence="3">HECT-type E3 ubiquitin transferase</fullName>
        <ecNumber evidence="3">2.3.2.26</ecNumber>
    </recommendedName>
</protein>
<organism evidence="13 14">
    <name type="scientific">Adineta steineri</name>
    <dbReference type="NCBI Taxonomy" id="433720"/>
    <lineage>
        <taxon>Eukaryota</taxon>
        <taxon>Metazoa</taxon>
        <taxon>Spiralia</taxon>
        <taxon>Gnathifera</taxon>
        <taxon>Rotifera</taxon>
        <taxon>Eurotatoria</taxon>
        <taxon>Bdelloidea</taxon>
        <taxon>Adinetida</taxon>
        <taxon>Adinetidae</taxon>
        <taxon>Adineta</taxon>
    </lineage>
</organism>
<comment type="pathway">
    <text evidence="2">Protein modification; protein ubiquitination.</text>
</comment>
<feature type="region of interest" description="Disordered" evidence="8">
    <location>
        <begin position="1191"/>
        <end position="1218"/>
    </location>
</feature>
<feature type="compositionally biased region" description="Acidic residues" evidence="8">
    <location>
        <begin position="434"/>
        <end position="443"/>
    </location>
</feature>
<dbReference type="GO" id="GO:0006511">
    <property type="term" value="P:ubiquitin-dependent protein catabolic process"/>
    <property type="evidence" value="ECO:0007669"/>
    <property type="project" value="TreeGrafter"/>
</dbReference>
<dbReference type="InterPro" id="IPR040524">
    <property type="entry name" value="HECW1_helix"/>
</dbReference>
<evidence type="ECO:0000256" key="5">
    <source>
        <dbReference type="ARBA" id="ARBA00022737"/>
    </source>
</evidence>
<feature type="compositionally biased region" description="Basic and acidic residues" evidence="8">
    <location>
        <begin position="855"/>
        <end position="864"/>
    </location>
</feature>
<accession>A0A818J0M4</accession>
<dbReference type="UniPathway" id="UPA00143"/>
<evidence type="ECO:0000256" key="2">
    <source>
        <dbReference type="ARBA" id="ARBA00004906"/>
    </source>
</evidence>
<dbReference type="CDD" id="cd00201">
    <property type="entry name" value="WW"/>
    <property type="match status" value="2"/>
</dbReference>
<evidence type="ECO:0000313" key="12">
    <source>
        <dbReference type="EMBL" id="CAF1345629.1"/>
    </source>
</evidence>
<dbReference type="FunFam" id="3.30.2160.10:FF:000001">
    <property type="entry name" value="E3 ubiquitin-protein ligase NEDD4-like"/>
    <property type="match status" value="1"/>
</dbReference>
<comment type="catalytic activity">
    <reaction evidence="1">
        <text>S-ubiquitinyl-[E2 ubiquitin-conjugating enzyme]-L-cysteine + [acceptor protein]-L-lysine = [E2 ubiquitin-conjugating enzyme]-L-cysteine + N(6)-ubiquitinyl-[acceptor protein]-L-lysine.</text>
        <dbReference type="EC" id="2.3.2.26"/>
    </reaction>
</comment>